<organism evidence="5 6">
    <name type="scientific">Lichtheimia corymbifera JMRC:FSU:9682</name>
    <dbReference type="NCBI Taxonomy" id="1263082"/>
    <lineage>
        <taxon>Eukaryota</taxon>
        <taxon>Fungi</taxon>
        <taxon>Fungi incertae sedis</taxon>
        <taxon>Mucoromycota</taxon>
        <taxon>Mucoromycotina</taxon>
        <taxon>Mucoromycetes</taxon>
        <taxon>Mucorales</taxon>
        <taxon>Lichtheimiaceae</taxon>
        <taxon>Lichtheimia</taxon>
    </lineage>
</organism>
<dbReference type="SUPFAM" id="SSF57701">
    <property type="entry name" value="Zn2/Cys6 DNA-binding domain"/>
    <property type="match status" value="1"/>
</dbReference>
<keyword evidence="1" id="KW-0479">Metal-binding</keyword>
<dbReference type="GO" id="GO:0008270">
    <property type="term" value="F:zinc ion binding"/>
    <property type="evidence" value="ECO:0007669"/>
    <property type="project" value="InterPro"/>
</dbReference>
<dbReference type="Pfam" id="PF00172">
    <property type="entry name" value="Zn_clus"/>
    <property type="match status" value="1"/>
</dbReference>
<reference evidence="5" key="1">
    <citation type="submission" date="2013-08" db="EMBL/GenBank/DDBJ databases">
        <title>Gene expansion shapes genome architecture in the human pathogen Lichtheimia corymbifera: an evolutionary genomics analysis in the ancient terrestrial Mucorales (Mucoromycotina).</title>
        <authorList>
            <person name="Schwartze V.U."/>
            <person name="Winter S."/>
            <person name="Shelest E."/>
            <person name="Marcet-Houben M."/>
            <person name="Horn F."/>
            <person name="Wehner S."/>
            <person name="Hoffmann K."/>
            <person name="Riege K."/>
            <person name="Sammeth M."/>
            <person name="Nowrousian M."/>
            <person name="Valiante V."/>
            <person name="Linde J."/>
            <person name="Jacobsen I.D."/>
            <person name="Marz M."/>
            <person name="Brakhage A.A."/>
            <person name="Gabaldon T."/>
            <person name="Bocker S."/>
            <person name="Voigt K."/>
        </authorList>
    </citation>
    <scope>NUCLEOTIDE SEQUENCE [LARGE SCALE GENOMIC DNA]</scope>
    <source>
        <strain evidence="5">FSU 9682</strain>
    </source>
</reference>
<dbReference type="Pfam" id="PF04082">
    <property type="entry name" value="Fungal_trans"/>
    <property type="match status" value="1"/>
</dbReference>
<dbReference type="CDD" id="cd12148">
    <property type="entry name" value="fungal_TF_MHR"/>
    <property type="match status" value="1"/>
</dbReference>
<keyword evidence="6" id="KW-1185">Reference proteome</keyword>
<dbReference type="GO" id="GO:0006351">
    <property type="term" value="P:DNA-templated transcription"/>
    <property type="evidence" value="ECO:0007669"/>
    <property type="project" value="InterPro"/>
</dbReference>
<dbReference type="OrthoDB" id="4937900at2759"/>
<gene>
    <name evidence="5" type="ORF">LCOR_01094.1</name>
</gene>
<dbReference type="PANTHER" id="PTHR46910">
    <property type="entry name" value="TRANSCRIPTION FACTOR PDR1"/>
    <property type="match status" value="1"/>
</dbReference>
<dbReference type="InterPro" id="IPR007219">
    <property type="entry name" value="XnlR_reg_dom"/>
</dbReference>
<name>A0A068RI77_9FUNG</name>
<accession>A0A068RI77</accession>
<sequence>MPPKRPRQPDNDTEPTTIIRSSRESKKCNECRRRHVKCDEQRPKCGNCVKSNAECSYSHSGMRYDHISDRQKRDDMYTEIDDISKRVEGLLAEAQSEPTHDDVARLALDYGWQVTLTSGGRKCISTNINTIGQLATIVPDALGNVYGTNHINNSSTPISLQQQKPSPIASSCSNPESDVVHLPVRTSLQQYMQPYDLQPTISTCPCMLTFIISPSLLLSASNDPELLALGATIHSDASLYCCIHNPQSPFIPDSFSSIQSTPISLPQLTRFSDCTLSNVYWNLIKTARLFDESQFNQAYINIGSTITKALSLELHKPVTAFDSTSIEAEIRRRIFWAMWLLDTQIPLLLERRTTIQLDSIQIERPMTWEGMTDEDRGYTECLQYLIDVRWLRMKIEQNIQSMMDEKDEHKLLNMVIQQVRQLRRFYERVDDKYNVEMINSTNACTQWQRRCLFILLLEYALNWLVLFDRFLPAVPDPTNISGKRFPDNLAVSMCRQAADLMTLVFEKWVWDTYDCQFRLFFNHLCNTVSVHKYLCRCPGVSTVHKWKAYASLQFIYNLIVRIPDMHNCTIAKKLLEDIAYALEDLRDVAEIDWTPNEDLNVIESITKYFSEWKPSYDPLPPYDSINIFAKESATMITIIEMRKKAAQDMSLVVPAV</sequence>
<dbReference type="PROSITE" id="PS50048">
    <property type="entry name" value="ZN2_CY6_FUNGAL_2"/>
    <property type="match status" value="1"/>
</dbReference>
<evidence type="ECO:0000256" key="1">
    <source>
        <dbReference type="ARBA" id="ARBA00022723"/>
    </source>
</evidence>
<dbReference type="PANTHER" id="PTHR46910:SF1">
    <property type="entry name" value="MISCELLANEOUS ZN(II)2CYS6 TRANSCRIPTION FACTOR (EUROFUNG)-RELATED"/>
    <property type="match status" value="1"/>
</dbReference>
<proteinExistence type="predicted"/>
<evidence type="ECO:0000256" key="3">
    <source>
        <dbReference type="SAM" id="MobiDB-lite"/>
    </source>
</evidence>
<dbReference type="InterPro" id="IPR050987">
    <property type="entry name" value="AtrR-like"/>
</dbReference>
<keyword evidence="2" id="KW-0539">Nucleus</keyword>
<dbReference type="Gene3D" id="4.10.240.10">
    <property type="entry name" value="Zn(2)-C6 fungal-type DNA-binding domain"/>
    <property type="match status" value="1"/>
</dbReference>
<dbReference type="CDD" id="cd00067">
    <property type="entry name" value="GAL4"/>
    <property type="match status" value="1"/>
</dbReference>
<evidence type="ECO:0000256" key="2">
    <source>
        <dbReference type="ARBA" id="ARBA00023242"/>
    </source>
</evidence>
<dbReference type="AlphaFoldDB" id="A0A068RI77"/>
<dbReference type="InterPro" id="IPR036864">
    <property type="entry name" value="Zn2-C6_fun-type_DNA-bd_sf"/>
</dbReference>
<dbReference type="GO" id="GO:0003677">
    <property type="term" value="F:DNA binding"/>
    <property type="evidence" value="ECO:0007669"/>
    <property type="project" value="InterPro"/>
</dbReference>
<evidence type="ECO:0000259" key="4">
    <source>
        <dbReference type="PROSITE" id="PS50048"/>
    </source>
</evidence>
<protein>
    <recommendedName>
        <fullName evidence="4">Zn(2)-C6 fungal-type domain-containing protein</fullName>
    </recommendedName>
</protein>
<dbReference type="Proteomes" id="UP000027586">
    <property type="component" value="Unassembled WGS sequence"/>
</dbReference>
<evidence type="ECO:0000313" key="5">
    <source>
        <dbReference type="EMBL" id="CDH49347.1"/>
    </source>
</evidence>
<dbReference type="InterPro" id="IPR001138">
    <property type="entry name" value="Zn2Cys6_DnaBD"/>
</dbReference>
<evidence type="ECO:0000313" key="6">
    <source>
        <dbReference type="Proteomes" id="UP000027586"/>
    </source>
</evidence>
<feature type="domain" description="Zn(2)-C6 fungal-type" evidence="4">
    <location>
        <begin position="27"/>
        <end position="57"/>
    </location>
</feature>
<dbReference type="VEuPathDB" id="FungiDB:LCOR_01094.1"/>
<dbReference type="EMBL" id="CBTN010000003">
    <property type="protein sequence ID" value="CDH49347.1"/>
    <property type="molecule type" value="Genomic_DNA"/>
</dbReference>
<dbReference type="GO" id="GO:0000981">
    <property type="term" value="F:DNA-binding transcription factor activity, RNA polymerase II-specific"/>
    <property type="evidence" value="ECO:0007669"/>
    <property type="project" value="InterPro"/>
</dbReference>
<comment type="caution">
    <text evidence="5">The sequence shown here is derived from an EMBL/GenBank/DDBJ whole genome shotgun (WGS) entry which is preliminary data.</text>
</comment>
<dbReference type="STRING" id="1263082.A0A068RI77"/>
<dbReference type="SMART" id="SM00066">
    <property type="entry name" value="GAL4"/>
    <property type="match status" value="1"/>
</dbReference>
<feature type="region of interest" description="Disordered" evidence="3">
    <location>
        <begin position="1"/>
        <end position="24"/>
    </location>
</feature>